<dbReference type="PANTHER" id="PTHR11731:SF193">
    <property type="entry name" value="DIPEPTIDYL PEPTIDASE 9"/>
    <property type="match status" value="1"/>
</dbReference>
<sequence>MTSRFGKLILACAAWIAAALSLGAAEPAPEMNPTVSPDSTMVAFTRGGDLWVRSLADSSETRLTFDGSDLILNGYASWVYYEEIFGRATNYRAFWWSPDSRSIAFYRFDNSEVPVFPIFSPFGQNGSLSLTRYPKAGQTNPSVRVGVAAIDSGETVWADFDYSLDQYFGTPFWSPDSRELFVPREPRRQNTLELYAVSSADGSLRQVYREEYPTWVDWIDDMLFTDDGFYMARSFETGWEQIYFLGYDGSLERLTDGENWDIRLLRTDSKGRVWFTAKRDSRLHSALYLLDRKGRVTALTDPELSVSGVEFSEDGRSFTARVSNARTPAVSIRGRSDRFDCEQISDSVESADGLPVPEIVRIENDGFDLYALMSLPEDFDPSRKYPVVMQLYGGPGTPYVRDVWRDRDASDDWCFRNGVIYIVCDPRSSGENGREGMDQAFRQMTVIELGDYIAWARWLQSLPYVDGSRIGVKGFSFGGTTTAMLVLRFPQYFRCGIAGGGVYDWTLYDSHYTERFMDTPQANPEGYEAASVLSWVPEVFASADTSARPLPGALRLTHGTGDDNVHYQNTLLLMDALQKAGCQFEVMLYPDGMHGYRGYQGEHDKAAEAAFWTKWLLE</sequence>
<evidence type="ECO:0000313" key="5">
    <source>
        <dbReference type="Proteomes" id="UP000823769"/>
    </source>
</evidence>
<dbReference type="GO" id="GO:0008239">
    <property type="term" value="F:dipeptidyl-peptidase activity"/>
    <property type="evidence" value="ECO:0007669"/>
    <property type="project" value="TreeGrafter"/>
</dbReference>
<comment type="caution">
    <text evidence="4">The sequence shown here is derived from an EMBL/GenBank/DDBJ whole genome shotgun (WGS) entry which is preliminary data.</text>
</comment>
<feature type="domain" description="Dipeptidylpeptidase IV N-terminal" evidence="3">
    <location>
        <begin position="28"/>
        <end position="328"/>
    </location>
</feature>
<dbReference type="SUPFAM" id="SSF82171">
    <property type="entry name" value="DPP6 N-terminal domain-like"/>
    <property type="match status" value="1"/>
</dbReference>
<dbReference type="Gene3D" id="2.140.10.30">
    <property type="entry name" value="Dipeptidylpeptidase IV, N-terminal domain"/>
    <property type="match status" value="1"/>
</dbReference>
<organism evidence="4 5">
    <name type="scientific">Candidatus Cryptobacteroides avistercoris</name>
    <dbReference type="NCBI Taxonomy" id="2840758"/>
    <lineage>
        <taxon>Bacteria</taxon>
        <taxon>Pseudomonadati</taxon>
        <taxon>Bacteroidota</taxon>
        <taxon>Bacteroidia</taxon>
        <taxon>Bacteroidales</taxon>
        <taxon>Candidatus Cryptobacteroides</taxon>
    </lineage>
</organism>
<evidence type="ECO:0000259" key="2">
    <source>
        <dbReference type="Pfam" id="PF00326"/>
    </source>
</evidence>
<accession>A0A9D9NPQ2</accession>
<evidence type="ECO:0000259" key="3">
    <source>
        <dbReference type="Pfam" id="PF00930"/>
    </source>
</evidence>
<dbReference type="EMBL" id="JADILW010000107">
    <property type="protein sequence ID" value="MBO8480858.1"/>
    <property type="molecule type" value="Genomic_DNA"/>
</dbReference>
<dbReference type="InterPro" id="IPR001375">
    <property type="entry name" value="Peptidase_S9_cat"/>
</dbReference>
<protein>
    <submittedName>
        <fullName evidence="4">DPP IV N-terminal domain-containing protein</fullName>
    </submittedName>
</protein>
<dbReference type="AlphaFoldDB" id="A0A9D9NPQ2"/>
<name>A0A9D9NPQ2_9BACT</name>
<dbReference type="Pfam" id="PF00326">
    <property type="entry name" value="Peptidase_S9"/>
    <property type="match status" value="1"/>
</dbReference>
<dbReference type="InterPro" id="IPR029058">
    <property type="entry name" value="AB_hydrolase_fold"/>
</dbReference>
<dbReference type="InterPro" id="IPR050278">
    <property type="entry name" value="Serine_Prot_S9B/DPPIV"/>
</dbReference>
<dbReference type="Gene3D" id="3.40.50.1820">
    <property type="entry name" value="alpha/beta hydrolase"/>
    <property type="match status" value="1"/>
</dbReference>
<dbReference type="Pfam" id="PF00930">
    <property type="entry name" value="DPPIV_N"/>
    <property type="match status" value="1"/>
</dbReference>
<dbReference type="Proteomes" id="UP000823769">
    <property type="component" value="Unassembled WGS sequence"/>
</dbReference>
<dbReference type="GO" id="GO:0008236">
    <property type="term" value="F:serine-type peptidase activity"/>
    <property type="evidence" value="ECO:0007669"/>
    <property type="project" value="InterPro"/>
</dbReference>
<feature type="signal peptide" evidence="1">
    <location>
        <begin position="1"/>
        <end position="24"/>
    </location>
</feature>
<dbReference type="GO" id="GO:0006508">
    <property type="term" value="P:proteolysis"/>
    <property type="evidence" value="ECO:0007669"/>
    <property type="project" value="InterPro"/>
</dbReference>
<reference evidence="4" key="1">
    <citation type="submission" date="2020-10" db="EMBL/GenBank/DDBJ databases">
        <authorList>
            <person name="Gilroy R."/>
        </authorList>
    </citation>
    <scope>NUCLEOTIDE SEQUENCE</scope>
    <source>
        <strain evidence="4">B3-1481</strain>
    </source>
</reference>
<gene>
    <name evidence="4" type="ORF">IAB76_07125</name>
</gene>
<keyword evidence="1" id="KW-0732">Signal</keyword>
<feature type="chain" id="PRO_5038433598" evidence="1">
    <location>
        <begin position="25"/>
        <end position="618"/>
    </location>
</feature>
<dbReference type="SUPFAM" id="SSF53474">
    <property type="entry name" value="alpha/beta-Hydrolases"/>
    <property type="match status" value="1"/>
</dbReference>
<proteinExistence type="predicted"/>
<feature type="domain" description="Peptidase S9 prolyl oligopeptidase catalytic" evidence="2">
    <location>
        <begin position="415"/>
        <end position="616"/>
    </location>
</feature>
<reference evidence="4" key="2">
    <citation type="journal article" date="2021" name="PeerJ">
        <title>Extensive microbial diversity within the chicken gut microbiome revealed by metagenomics and culture.</title>
        <authorList>
            <person name="Gilroy R."/>
            <person name="Ravi A."/>
            <person name="Getino M."/>
            <person name="Pursley I."/>
            <person name="Horton D.L."/>
            <person name="Alikhan N.F."/>
            <person name="Baker D."/>
            <person name="Gharbi K."/>
            <person name="Hall N."/>
            <person name="Watson M."/>
            <person name="Adriaenssens E.M."/>
            <person name="Foster-Nyarko E."/>
            <person name="Jarju S."/>
            <person name="Secka A."/>
            <person name="Antonio M."/>
            <person name="Oren A."/>
            <person name="Chaudhuri R.R."/>
            <person name="La Ragione R."/>
            <person name="Hildebrand F."/>
            <person name="Pallen M.J."/>
        </authorList>
    </citation>
    <scope>NUCLEOTIDE SEQUENCE</scope>
    <source>
        <strain evidence="4">B3-1481</strain>
    </source>
</reference>
<evidence type="ECO:0000256" key="1">
    <source>
        <dbReference type="SAM" id="SignalP"/>
    </source>
</evidence>
<dbReference type="PANTHER" id="PTHR11731">
    <property type="entry name" value="PROTEASE FAMILY S9B,C DIPEPTIDYL-PEPTIDASE IV-RELATED"/>
    <property type="match status" value="1"/>
</dbReference>
<evidence type="ECO:0000313" key="4">
    <source>
        <dbReference type="EMBL" id="MBO8480858.1"/>
    </source>
</evidence>
<dbReference type="InterPro" id="IPR002469">
    <property type="entry name" value="Peptidase_S9B_N"/>
</dbReference>